<dbReference type="VEuPathDB" id="FungiDB:FPRO_14771"/>
<evidence type="ECO:0000313" key="2">
    <source>
        <dbReference type="EMBL" id="CZR49752.1"/>
    </source>
</evidence>
<proteinExistence type="predicted"/>
<feature type="region of interest" description="Disordered" evidence="1">
    <location>
        <begin position="100"/>
        <end position="155"/>
    </location>
</feature>
<name>A0A1L7WAY2_FUSPR</name>
<gene>
    <name evidence="2" type="ORF">FPRO_14771</name>
</gene>
<organism evidence="2 3">
    <name type="scientific">Fusarium proliferatum (strain ET1)</name>
    <name type="common">Orchid endophyte fungus</name>
    <dbReference type="NCBI Taxonomy" id="1227346"/>
    <lineage>
        <taxon>Eukaryota</taxon>
        <taxon>Fungi</taxon>
        <taxon>Dikarya</taxon>
        <taxon>Ascomycota</taxon>
        <taxon>Pezizomycotina</taxon>
        <taxon>Sordariomycetes</taxon>
        <taxon>Hypocreomycetidae</taxon>
        <taxon>Hypocreales</taxon>
        <taxon>Nectriaceae</taxon>
        <taxon>Fusarium</taxon>
        <taxon>Fusarium fujikuroi species complex</taxon>
    </lineage>
</organism>
<comment type="caution">
    <text evidence="2">The sequence shown here is derived from an EMBL/GenBank/DDBJ whole genome shotgun (WGS) entry which is preliminary data.</text>
</comment>
<dbReference type="Proteomes" id="UP000183971">
    <property type="component" value="Unassembled WGS sequence"/>
</dbReference>
<evidence type="ECO:0000313" key="3">
    <source>
        <dbReference type="Proteomes" id="UP000183971"/>
    </source>
</evidence>
<feature type="compositionally biased region" description="Polar residues" evidence="1">
    <location>
        <begin position="118"/>
        <end position="138"/>
    </location>
</feature>
<evidence type="ECO:0000256" key="1">
    <source>
        <dbReference type="SAM" id="MobiDB-lite"/>
    </source>
</evidence>
<dbReference type="EMBL" id="FJOF01000018">
    <property type="protein sequence ID" value="CZR49752.1"/>
    <property type="molecule type" value="Genomic_DNA"/>
</dbReference>
<dbReference type="GeneID" id="42059628"/>
<feature type="compositionally biased region" description="Basic and acidic residues" evidence="1">
    <location>
        <begin position="142"/>
        <end position="155"/>
    </location>
</feature>
<sequence length="155" mass="16814">MKTGRSGGTCDLGWPSNVVQEHLPLCRTSLPSRCAPSATAFPPYRSRSHATDSFFKRTSTISPYLSDLPRTAYSATPSSTTTLLPPHSLSILRWVSRLPTSTPNTGVMGDASRCAFPTGSSRDQSPTYSKPRTANEPSYSEIDAKQGLEATDKTW</sequence>
<protein>
    <submittedName>
        <fullName evidence="2">Uncharacterized protein</fullName>
    </submittedName>
</protein>
<reference evidence="3" key="1">
    <citation type="journal article" date="2016" name="Genome Biol. Evol.">
        <title>Comparative 'omics' of the Fusarium fujikuroi species complex highlights differences in genetic potential and metabolite synthesis.</title>
        <authorList>
            <person name="Niehaus E.-M."/>
            <person name="Muensterkoetter M."/>
            <person name="Proctor R.H."/>
            <person name="Brown D.W."/>
            <person name="Sharon A."/>
            <person name="Idan Y."/>
            <person name="Oren-Young L."/>
            <person name="Sieber C.M."/>
            <person name="Novak O."/>
            <person name="Pencik A."/>
            <person name="Tarkowska D."/>
            <person name="Hromadova K."/>
            <person name="Freeman S."/>
            <person name="Maymon M."/>
            <person name="Elazar M."/>
            <person name="Youssef S.A."/>
            <person name="El-Shabrawy E.S.M."/>
            <person name="Shalaby A.B.A."/>
            <person name="Houterman P."/>
            <person name="Brock N.L."/>
            <person name="Burkhardt I."/>
            <person name="Tsavkelova E.A."/>
            <person name="Dickschat J.S."/>
            <person name="Galuszka P."/>
            <person name="Gueldener U."/>
            <person name="Tudzynski B."/>
        </authorList>
    </citation>
    <scope>NUCLEOTIDE SEQUENCE [LARGE SCALE GENOMIC DNA]</scope>
    <source>
        <strain evidence="3">ET1</strain>
    </source>
</reference>
<dbReference type="RefSeq" id="XP_031090250.1">
    <property type="nucleotide sequence ID" value="XM_031225052.1"/>
</dbReference>
<accession>A0A1L7WAY2</accession>
<keyword evidence="3" id="KW-1185">Reference proteome</keyword>
<dbReference type="AlphaFoldDB" id="A0A1L7WAY2"/>